<dbReference type="AlphaFoldDB" id="A0ABD3CEH9"/>
<comment type="caution">
    <text evidence="1">The sequence shown here is derived from an EMBL/GenBank/DDBJ whole genome shotgun (WGS) entry which is preliminary data.</text>
</comment>
<keyword evidence="2" id="KW-1185">Reference proteome</keyword>
<reference evidence="2" key="1">
    <citation type="journal article" date="2024" name="IScience">
        <title>Strigolactones Initiate the Formation of Haustorium-like Structures in Castilleja.</title>
        <authorList>
            <person name="Buerger M."/>
            <person name="Peterson D."/>
            <person name="Chory J."/>
        </authorList>
    </citation>
    <scope>NUCLEOTIDE SEQUENCE [LARGE SCALE GENOMIC DNA]</scope>
</reference>
<protein>
    <submittedName>
        <fullName evidence="1">Uncharacterized protein</fullName>
    </submittedName>
</protein>
<organism evidence="1 2">
    <name type="scientific">Castilleja foliolosa</name>
    <dbReference type="NCBI Taxonomy" id="1961234"/>
    <lineage>
        <taxon>Eukaryota</taxon>
        <taxon>Viridiplantae</taxon>
        <taxon>Streptophyta</taxon>
        <taxon>Embryophyta</taxon>
        <taxon>Tracheophyta</taxon>
        <taxon>Spermatophyta</taxon>
        <taxon>Magnoliopsida</taxon>
        <taxon>eudicotyledons</taxon>
        <taxon>Gunneridae</taxon>
        <taxon>Pentapetalae</taxon>
        <taxon>asterids</taxon>
        <taxon>lamiids</taxon>
        <taxon>Lamiales</taxon>
        <taxon>Orobanchaceae</taxon>
        <taxon>Pedicularideae</taxon>
        <taxon>Castillejinae</taxon>
        <taxon>Castilleja</taxon>
    </lineage>
</organism>
<sequence>MANFAAIASKWPHYASFLNIGIHRHRVSKNFPQKSSNSVRKDPAQYCGEYGLSQQ</sequence>
<proteinExistence type="predicted"/>
<accession>A0ABD3CEH9</accession>
<dbReference type="EMBL" id="JAVIJP010000039">
    <property type="protein sequence ID" value="KAL3627107.1"/>
    <property type="molecule type" value="Genomic_DNA"/>
</dbReference>
<evidence type="ECO:0000313" key="1">
    <source>
        <dbReference type="EMBL" id="KAL3627107.1"/>
    </source>
</evidence>
<gene>
    <name evidence="1" type="ORF">CASFOL_028470</name>
</gene>
<evidence type="ECO:0000313" key="2">
    <source>
        <dbReference type="Proteomes" id="UP001632038"/>
    </source>
</evidence>
<name>A0ABD3CEH9_9LAMI</name>
<dbReference type="Proteomes" id="UP001632038">
    <property type="component" value="Unassembled WGS sequence"/>
</dbReference>